<protein>
    <recommendedName>
        <fullName evidence="4">SMODS-associating 2TM beta-strand rich effector domain-containing protein</fullName>
    </recommendedName>
</protein>
<keyword evidence="1" id="KW-1133">Transmembrane helix</keyword>
<evidence type="ECO:0008006" key="4">
    <source>
        <dbReference type="Google" id="ProtNLM"/>
    </source>
</evidence>
<keyword evidence="3" id="KW-1185">Reference proteome</keyword>
<proteinExistence type="predicted"/>
<feature type="transmembrane region" description="Helical" evidence="1">
    <location>
        <begin position="28"/>
        <end position="57"/>
    </location>
</feature>
<dbReference type="EMBL" id="CP155571">
    <property type="protein sequence ID" value="XFO73328.1"/>
    <property type="molecule type" value="Genomic_DNA"/>
</dbReference>
<organism evidence="2 3">
    <name type="scientific">Sporomusa acidovorans (strain ATCC 49682 / DSM 3132 / Mol)</name>
    <dbReference type="NCBI Taxonomy" id="1123286"/>
    <lineage>
        <taxon>Bacteria</taxon>
        <taxon>Bacillati</taxon>
        <taxon>Bacillota</taxon>
        <taxon>Negativicutes</taxon>
        <taxon>Selenomonadales</taxon>
        <taxon>Sporomusaceae</taxon>
        <taxon>Sporomusa</taxon>
    </lineage>
</organism>
<sequence>MSTLFKILTGSSAIIGVYTFFKNEIFSFLQLIAAFIPYIVGGFIGCSITILLVVILIKNKGEKTYSRMGYKILKAEYVYTFDDNDYRRQYQKISIKIKALKYGVSKYYARYSWTGKGTQFTPKLLSSGQTIENVQIGSPWSTYEVHFKELEKDEIIDIQIAFEFYDAEDTFLPLLYRNISEQIDNLSLRVVFSRKRLPKPNSPRKEVVDNIAPKPCTEERAMLPLDEFTHEVRWDTRNPKLNKIYRICWEWPSDN</sequence>
<dbReference type="Proteomes" id="UP000216052">
    <property type="component" value="Chromosome"/>
</dbReference>
<evidence type="ECO:0000313" key="3">
    <source>
        <dbReference type="Proteomes" id="UP000216052"/>
    </source>
</evidence>
<accession>A0ABZ3J4N7</accession>
<name>A0ABZ3J4N7_SPOA4</name>
<evidence type="ECO:0000313" key="2">
    <source>
        <dbReference type="EMBL" id="XFO73328.1"/>
    </source>
</evidence>
<dbReference type="RefSeq" id="WP_093796422.1">
    <property type="nucleotide sequence ID" value="NZ_CP155571.1"/>
</dbReference>
<gene>
    <name evidence="2" type="ORF">SPACI_034140</name>
</gene>
<keyword evidence="1" id="KW-0472">Membrane</keyword>
<reference evidence="2" key="1">
    <citation type="submission" date="2024-05" db="EMBL/GenBank/DDBJ databases">
        <title>Isolation and characterization of Sporomusa carbonis sp. nov., a carboxydotrophic hydrogenogen in the genus of Sporomusa isolated from a charcoal burning pile.</title>
        <authorList>
            <person name="Boeer T."/>
            <person name="Rosenbaum F."/>
            <person name="Eysell L."/>
            <person name="Mueller V."/>
            <person name="Daniel R."/>
            <person name="Poehlein A."/>
        </authorList>
    </citation>
    <scope>NUCLEOTIDE SEQUENCE [LARGE SCALE GENOMIC DNA]</scope>
    <source>
        <strain evidence="2">DSM 3132</strain>
    </source>
</reference>
<evidence type="ECO:0000256" key="1">
    <source>
        <dbReference type="SAM" id="Phobius"/>
    </source>
</evidence>
<keyword evidence="1" id="KW-0812">Transmembrane</keyword>